<evidence type="ECO:0000313" key="3">
    <source>
        <dbReference type="EMBL" id="MFM9607568.1"/>
    </source>
</evidence>
<accession>A0ABW9HKY9</accession>
<dbReference type="Proteomes" id="UP001631957">
    <property type="component" value="Unassembled WGS sequence"/>
</dbReference>
<protein>
    <submittedName>
        <fullName evidence="3">Cytochrome P450</fullName>
    </submittedName>
</protein>
<dbReference type="InterPro" id="IPR002401">
    <property type="entry name" value="Cyt_P450_E_grp-I"/>
</dbReference>
<keyword evidence="2" id="KW-0408">Iron</keyword>
<dbReference type="InterPro" id="IPR001128">
    <property type="entry name" value="Cyt_P450"/>
</dbReference>
<dbReference type="PANTHER" id="PTHR46696:SF1">
    <property type="entry name" value="CYTOCHROME P450 YJIB-RELATED"/>
    <property type="match status" value="1"/>
</dbReference>
<sequence>MTTGRLHDHPHPVPLDPHGIDLPGQAARLRELGDIAAVELLGGVRAWMPTSQRVLEPLLTDPRVSRDARRHWDALKSGWLAENPDAHWMYGLLADNMFWAHGPDHTRLRKLVAPAFTARRVKALQPSLDRLVTGLLDRLAAHPPGRTTDLRAAFTGPLPLAVICEMFDMHGEGAAAVKHFADTALTTALLQAQDGDDTLTDDEIIDTMVLVLGAGLETTVHLIGNAVVALLRNPDQLALVRDGHVPWETVVEETLRYAPAAPLSPLRFATEDLTAGGVTIRAGEAIVAAFGYFAWDPAHHGPTADRFDITRPTPTRHMAFGHGPHHCLGAPLARAEALTALPALFTRFPHLTLTPDQPLDHVPSFLIHGFREIQIIPT</sequence>
<evidence type="ECO:0000256" key="1">
    <source>
        <dbReference type="ARBA" id="ARBA00010617"/>
    </source>
</evidence>
<dbReference type="PRINTS" id="PR00385">
    <property type="entry name" value="P450"/>
</dbReference>
<dbReference type="PRINTS" id="PR00463">
    <property type="entry name" value="EP450I"/>
</dbReference>
<dbReference type="PANTHER" id="PTHR46696">
    <property type="entry name" value="P450, PUTATIVE (EUROFUNG)-RELATED"/>
    <property type="match status" value="1"/>
</dbReference>
<keyword evidence="2" id="KW-0479">Metal-binding</keyword>
<name>A0ABW9HKY9_9ACTN</name>
<keyword evidence="4" id="KW-1185">Reference proteome</keyword>
<dbReference type="Pfam" id="PF00067">
    <property type="entry name" value="p450"/>
    <property type="match status" value="1"/>
</dbReference>
<dbReference type="PROSITE" id="PS00086">
    <property type="entry name" value="CYTOCHROME_P450"/>
    <property type="match status" value="1"/>
</dbReference>
<proteinExistence type="inferred from homology"/>
<keyword evidence="2" id="KW-0349">Heme</keyword>
<dbReference type="SUPFAM" id="SSF48264">
    <property type="entry name" value="Cytochrome P450"/>
    <property type="match status" value="1"/>
</dbReference>
<dbReference type="Gene3D" id="1.10.630.10">
    <property type="entry name" value="Cytochrome P450"/>
    <property type="match status" value="2"/>
</dbReference>
<dbReference type="InterPro" id="IPR036396">
    <property type="entry name" value="Cyt_P450_sf"/>
</dbReference>
<evidence type="ECO:0000256" key="2">
    <source>
        <dbReference type="RuleBase" id="RU000461"/>
    </source>
</evidence>
<comment type="caution">
    <text evidence="3">The sequence shown here is derived from an EMBL/GenBank/DDBJ whole genome shotgun (WGS) entry which is preliminary data.</text>
</comment>
<evidence type="ECO:0000313" key="4">
    <source>
        <dbReference type="Proteomes" id="UP001631957"/>
    </source>
</evidence>
<dbReference type="EMBL" id="JBJVNI010000001">
    <property type="protein sequence ID" value="MFM9607568.1"/>
    <property type="molecule type" value="Genomic_DNA"/>
</dbReference>
<gene>
    <name evidence="3" type="ORF">ACKI18_02470</name>
</gene>
<dbReference type="InterPro" id="IPR017972">
    <property type="entry name" value="Cyt_P450_CS"/>
</dbReference>
<keyword evidence="2" id="KW-0560">Oxidoreductase</keyword>
<organism evidence="3 4">
    <name type="scientific">Streptomyces niveiscabiei</name>
    <dbReference type="NCBI Taxonomy" id="164115"/>
    <lineage>
        <taxon>Bacteria</taxon>
        <taxon>Bacillati</taxon>
        <taxon>Actinomycetota</taxon>
        <taxon>Actinomycetes</taxon>
        <taxon>Kitasatosporales</taxon>
        <taxon>Streptomycetaceae</taxon>
        <taxon>Streptomyces</taxon>
    </lineage>
</organism>
<reference evidence="3 4" key="1">
    <citation type="submission" date="2024-12" db="EMBL/GenBank/DDBJ databases">
        <title>Forecasting of Potato common scab and diversities of Pathogenic streptomyces spp. in china.</title>
        <authorList>
            <person name="Handique U."/>
            <person name="Wu J."/>
        </authorList>
    </citation>
    <scope>NUCLEOTIDE SEQUENCE [LARGE SCALE GENOMIC DNA]</scope>
    <source>
        <strain evidence="3 4">ZRIMU1530</strain>
    </source>
</reference>
<comment type="similarity">
    <text evidence="1 2">Belongs to the cytochrome P450 family.</text>
</comment>
<keyword evidence="2" id="KW-0503">Monooxygenase</keyword>
<dbReference type="RefSeq" id="WP_409120287.1">
    <property type="nucleotide sequence ID" value="NZ_JBJVNI010000001.1"/>
</dbReference>